<dbReference type="Pfam" id="PF21980">
    <property type="entry name" value="MksE"/>
    <property type="match status" value="1"/>
</dbReference>
<evidence type="ECO:0000313" key="2">
    <source>
        <dbReference type="Proteomes" id="UP000295765"/>
    </source>
</evidence>
<dbReference type="InterPro" id="IPR053841">
    <property type="entry name" value="MksE"/>
</dbReference>
<organism evidence="1 2">
    <name type="scientific">Plasticicumulans lactativorans</name>
    <dbReference type="NCBI Taxonomy" id="1133106"/>
    <lineage>
        <taxon>Bacteria</taxon>
        <taxon>Pseudomonadati</taxon>
        <taxon>Pseudomonadota</taxon>
        <taxon>Gammaproteobacteria</taxon>
        <taxon>Candidatus Competibacteraceae</taxon>
        <taxon>Plasticicumulans</taxon>
    </lineage>
</organism>
<comment type="caution">
    <text evidence="1">The sequence shown here is derived from an EMBL/GenBank/DDBJ whole genome shotgun (WGS) entry which is preliminary data.</text>
</comment>
<dbReference type="Gene3D" id="1.10.10.2250">
    <property type="match status" value="1"/>
</dbReference>
<proteinExistence type="predicted"/>
<gene>
    <name evidence="1" type="ORF">EV699_104100</name>
</gene>
<sequence length="224" mass="25013">MDRLYPTLADALADELFPEVDTLLRRGVHLDETDARRWHFLNAAEEHLAAFYARYGARLVRAAEGYAYLLPGESGALFARRHLAREDMLVGLVLALLRMDPHHLQRLWLLDEDTVLLALQNAVGRGALAEVLSGRKRAVDEETGNREIREAVGRALSRLARLGFIDRETRERVPCVRLRKALYRFAEPFRDGAGQLDAARLAARGVVMLGQDDADSGDDADDAA</sequence>
<accession>A0A4R2LSH2</accession>
<keyword evidence="2" id="KW-1185">Reference proteome</keyword>
<protein>
    <submittedName>
        <fullName evidence="1">Condensin subunit MukE</fullName>
    </submittedName>
</protein>
<reference evidence="1 2" key="1">
    <citation type="submission" date="2019-03" db="EMBL/GenBank/DDBJ databases">
        <title>Genomic Encyclopedia of Type Strains, Phase IV (KMG-IV): sequencing the most valuable type-strain genomes for metagenomic binning, comparative biology and taxonomic classification.</title>
        <authorList>
            <person name="Goeker M."/>
        </authorList>
    </citation>
    <scope>NUCLEOTIDE SEQUENCE [LARGE SCALE GENOMIC DNA]</scope>
    <source>
        <strain evidence="1 2">DSM 25287</strain>
    </source>
</reference>
<evidence type="ECO:0000313" key="1">
    <source>
        <dbReference type="EMBL" id="TCO82708.1"/>
    </source>
</evidence>
<dbReference type="AlphaFoldDB" id="A0A4R2LSH2"/>
<dbReference type="OrthoDB" id="6851447at2"/>
<dbReference type="Gene3D" id="1.10.10.2260">
    <property type="entry name" value="MukE-like family, C-terminal domain"/>
    <property type="match status" value="1"/>
</dbReference>
<dbReference type="InterPro" id="IPR042038">
    <property type="entry name" value="MukE_N"/>
</dbReference>
<name>A0A4R2LSH2_9GAMM</name>
<dbReference type="Proteomes" id="UP000295765">
    <property type="component" value="Unassembled WGS sequence"/>
</dbReference>
<dbReference type="InterPro" id="IPR042037">
    <property type="entry name" value="MukE_C"/>
</dbReference>
<dbReference type="RefSeq" id="WP_132539214.1">
    <property type="nucleotide sequence ID" value="NZ_SLWY01000004.1"/>
</dbReference>
<dbReference type="EMBL" id="SLWY01000004">
    <property type="protein sequence ID" value="TCO82708.1"/>
    <property type="molecule type" value="Genomic_DNA"/>
</dbReference>